<evidence type="ECO:0000256" key="6">
    <source>
        <dbReference type="ARBA" id="ARBA00022989"/>
    </source>
</evidence>
<dbReference type="Proteomes" id="UP000295416">
    <property type="component" value="Unassembled WGS sequence"/>
</dbReference>
<evidence type="ECO:0000256" key="7">
    <source>
        <dbReference type="ARBA" id="ARBA00023136"/>
    </source>
</evidence>
<keyword evidence="12" id="KW-1185">Reference proteome</keyword>
<feature type="transmembrane region" description="Helical" evidence="9">
    <location>
        <begin position="29"/>
        <end position="50"/>
    </location>
</feature>
<keyword evidence="2 8" id="KW-0813">Transport</keyword>
<dbReference type="InterPro" id="IPR004501">
    <property type="entry name" value="PTS_EIIC_3"/>
</dbReference>
<accession>A0A4R2P2J6</accession>
<dbReference type="GO" id="GO:0009401">
    <property type="term" value="P:phosphoenolpyruvate-dependent sugar phosphotransferase system"/>
    <property type="evidence" value="ECO:0007669"/>
    <property type="project" value="InterPro"/>
</dbReference>
<evidence type="ECO:0000259" key="10">
    <source>
        <dbReference type="PROSITE" id="PS51105"/>
    </source>
</evidence>
<dbReference type="InterPro" id="IPR051088">
    <property type="entry name" value="PTS_Sugar-EIIC/EIIB"/>
</dbReference>
<feature type="transmembrane region" description="Helical" evidence="9">
    <location>
        <begin position="184"/>
        <end position="204"/>
    </location>
</feature>
<dbReference type="Pfam" id="PF02378">
    <property type="entry name" value="PTS_EIIC"/>
    <property type="match status" value="1"/>
</dbReference>
<protein>
    <recommendedName>
        <fullName evidence="8">Permease IIC component</fullName>
    </recommendedName>
</protein>
<feature type="transmembrane region" description="Helical" evidence="9">
    <location>
        <begin position="224"/>
        <end position="245"/>
    </location>
</feature>
<evidence type="ECO:0000256" key="3">
    <source>
        <dbReference type="ARBA" id="ARBA00022475"/>
    </source>
</evidence>
<feature type="transmembrane region" description="Helical" evidence="9">
    <location>
        <begin position="141"/>
        <end position="163"/>
    </location>
</feature>
<keyword evidence="5 9" id="KW-0812">Transmembrane</keyword>
<feature type="transmembrane region" description="Helical" evidence="9">
    <location>
        <begin position="390"/>
        <end position="419"/>
    </location>
</feature>
<feature type="domain" description="PTS EIIC type-3" evidence="10">
    <location>
        <begin position="5"/>
        <end position="421"/>
    </location>
</feature>
<dbReference type="GO" id="GO:0008982">
    <property type="term" value="F:protein-N(PI)-phosphohistidine-sugar phosphotransferase activity"/>
    <property type="evidence" value="ECO:0007669"/>
    <property type="project" value="UniProtKB-UniRule"/>
</dbReference>
<evidence type="ECO:0000256" key="9">
    <source>
        <dbReference type="SAM" id="Phobius"/>
    </source>
</evidence>
<dbReference type="PANTHER" id="PTHR33989">
    <property type="match status" value="1"/>
</dbReference>
<dbReference type="PANTHER" id="PTHR33989:SF11">
    <property type="entry name" value="LICHENAN PERMEASE IIC COMPONENT"/>
    <property type="match status" value="1"/>
</dbReference>
<evidence type="ECO:0000256" key="1">
    <source>
        <dbReference type="ARBA" id="ARBA00004651"/>
    </source>
</evidence>
<evidence type="ECO:0000256" key="8">
    <source>
        <dbReference type="PIRNR" id="PIRNR006351"/>
    </source>
</evidence>
<dbReference type="AlphaFoldDB" id="A0A4R2P2J6"/>
<keyword evidence="3 8" id="KW-1003">Cell membrane</keyword>
<comment type="function">
    <text evidence="8">The phosphoenolpyruvate-dependent sugar phosphotransferase system (PTS), a major carbohydrate active -transport system, catalyzes the phosphorylation of incoming sugar substrates concomitant with their translocation across the cell membrane.</text>
</comment>
<dbReference type="GO" id="GO:0005886">
    <property type="term" value="C:plasma membrane"/>
    <property type="evidence" value="ECO:0007669"/>
    <property type="project" value="UniProtKB-SubCell"/>
</dbReference>
<evidence type="ECO:0000256" key="5">
    <source>
        <dbReference type="ARBA" id="ARBA00022692"/>
    </source>
</evidence>
<keyword evidence="6 9" id="KW-1133">Transmembrane helix</keyword>
<comment type="subcellular location">
    <subcellularLocation>
        <location evidence="1">Cell membrane</location>
        <topology evidence="1">Multi-pass membrane protein</topology>
    </subcellularLocation>
</comment>
<comment type="caution">
    <text evidence="11">The sequence shown here is derived from an EMBL/GenBank/DDBJ whole genome shotgun (WGS) entry which is preliminary data.</text>
</comment>
<dbReference type="OrthoDB" id="1641940at2"/>
<feature type="transmembrane region" description="Helical" evidence="9">
    <location>
        <begin position="100"/>
        <end position="121"/>
    </location>
</feature>
<dbReference type="InterPro" id="IPR003352">
    <property type="entry name" value="PTS_EIIC"/>
</dbReference>
<dbReference type="PROSITE" id="PS51105">
    <property type="entry name" value="PTS_EIIC_TYPE_3"/>
    <property type="match status" value="1"/>
</dbReference>
<organism evidence="11 12">
    <name type="scientific">Scopulibacillus darangshiensis</name>
    <dbReference type="NCBI Taxonomy" id="442528"/>
    <lineage>
        <taxon>Bacteria</taxon>
        <taxon>Bacillati</taxon>
        <taxon>Bacillota</taxon>
        <taxon>Bacilli</taxon>
        <taxon>Bacillales</taxon>
        <taxon>Sporolactobacillaceae</taxon>
        <taxon>Scopulibacillus</taxon>
    </lineage>
</organism>
<gene>
    <name evidence="11" type="ORF">EV207_11432</name>
</gene>
<evidence type="ECO:0000256" key="4">
    <source>
        <dbReference type="ARBA" id="ARBA00022597"/>
    </source>
</evidence>
<evidence type="ECO:0000313" key="12">
    <source>
        <dbReference type="Proteomes" id="UP000295416"/>
    </source>
</evidence>
<sequence>MIGFLEKYVLPVAGKIQEQKHLQSVRDGIILAMPLIIVGSFFLIIGNLPIPHYEAFMSGLFGKEWLTKLTYPVGATFDIMSIIIGFGVAYRLAERYKVDALSAGAISLASFLLATPHMTMFTPEGTQKAFEVGGVLPISLMGSKGLFVAMIIAIVSTEIYRWVIQRKLVINMPQGVPPAVAKSFVALIPAFIVITFIWIIRVILEATSLQDIHHVINLVITTPLSFIGGSLWGMLIAILAIQILWSLGLHGDAIIIDSLMAPVLFALMDENRQVFMADHSADLPNIISAPFYSIFMTTGGSGLTIALVLLMLFKARSKQMKQLGRLAVGPSLFNINEPTIFGTPIVMNPLMIIPFILTPVVVLLVTYFSMDLGLVAKPNGVLIPWTTPMFISGFLATGGKVSGIVIQIVNLAVALIIYYPFMRLYDKQKFNEEKGFEQIKSEKDLNHSI</sequence>
<dbReference type="EMBL" id="SLXK01000014">
    <property type="protein sequence ID" value="TCP28910.1"/>
    <property type="molecule type" value="Genomic_DNA"/>
</dbReference>
<keyword evidence="7 8" id="KW-0472">Membrane</keyword>
<keyword evidence="4 8" id="KW-0762">Sugar transport</keyword>
<feature type="transmembrane region" description="Helical" evidence="9">
    <location>
        <begin position="70"/>
        <end position="93"/>
    </location>
</feature>
<evidence type="ECO:0000313" key="11">
    <source>
        <dbReference type="EMBL" id="TCP28910.1"/>
    </source>
</evidence>
<proteinExistence type="predicted"/>
<dbReference type="NCBIfam" id="TIGR00410">
    <property type="entry name" value="lacE"/>
    <property type="match status" value="1"/>
</dbReference>
<feature type="transmembrane region" description="Helical" evidence="9">
    <location>
        <begin position="289"/>
        <end position="313"/>
    </location>
</feature>
<feature type="transmembrane region" description="Helical" evidence="9">
    <location>
        <begin position="252"/>
        <end position="269"/>
    </location>
</feature>
<dbReference type="GO" id="GO:1901264">
    <property type="term" value="P:carbohydrate derivative transport"/>
    <property type="evidence" value="ECO:0007669"/>
    <property type="project" value="TreeGrafter"/>
</dbReference>
<dbReference type="PIRSF" id="PIRSF006351">
    <property type="entry name" value="PTS_EIIC-Cellobiose"/>
    <property type="match status" value="1"/>
</dbReference>
<reference evidence="11 12" key="1">
    <citation type="submission" date="2019-03" db="EMBL/GenBank/DDBJ databases">
        <title>Genomic Encyclopedia of Type Strains, Phase IV (KMG-IV): sequencing the most valuable type-strain genomes for metagenomic binning, comparative biology and taxonomic classification.</title>
        <authorList>
            <person name="Goeker M."/>
        </authorList>
    </citation>
    <scope>NUCLEOTIDE SEQUENCE [LARGE SCALE GENOMIC DNA]</scope>
    <source>
        <strain evidence="11 12">DSM 19377</strain>
    </source>
</reference>
<dbReference type="RefSeq" id="WP_132746214.1">
    <property type="nucleotide sequence ID" value="NZ_SLXK01000014.1"/>
</dbReference>
<dbReference type="NCBIfam" id="TIGR00359">
    <property type="entry name" value="cello_pts_IIC"/>
    <property type="match status" value="1"/>
</dbReference>
<feature type="transmembrane region" description="Helical" evidence="9">
    <location>
        <begin position="350"/>
        <end position="370"/>
    </location>
</feature>
<name>A0A4R2P2J6_9BACL</name>
<dbReference type="InterPro" id="IPR004796">
    <property type="entry name" value="PTS_IIC_cello"/>
</dbReference>
<evidence type="ECO:0000256" key="2">
    <source>
        <dbReference type="ARBA" id="ARBA00022448"/>
    </source>
</evidence>